<dbReference type="GO" id="GO:0030600">
    <property type="term" value="F:feruloyl esterase activity"/>
    <property type="evidence" value="ECO:0007669"/>
    <property type="project" value="UniProtKB-ARBA"/>
</dbReference>
<keyword evidence="7" id="KW-1015">Disulfide bond</keyword>
<reference evidence="9 10" key="1">
    <citation type="journal article" date="2016" name="Proc. Natl. Acad. Sci. U.S.A.">
        <title>Comparative genomics of biotechnologically important yeasts.</title>
        <authorList>
            <person name="Riley R."/>
            <person name="Haridas S."/>
            <person name="Wolfe K.H."/>
            <person name="Lopes M.R."/>
            <person name="Hittinger C.T."/>
            <person name="Goeker M."/>
            <person name="Salamov A.A."/>
            <person name="Wisecaver J.H."/>
            <person name="Long T.M."/>
            <person name="Calvey C.H."/>
            <person name="Aerts A.L."/>
            <person name="Barry K.W."/>
            <person name="Choi C."/>
            <person name="Clum A."/>
            <person name="Coughlan A.Y."/>
            <person name="Deshpande S."/>
            <person name="Douglass A.P."/>
            <person name="Hanson S.J."/>
            <person name="Klenk H.-P."/>
            <person name="LaButti K.M."/>
            <person name="Lapidus A."/>
            <person name="Lindquist E.A."/>
            <person name="Lipzen A.M."/>
            <person name="Meier-Kolthoff J.P."/>
            <person name="Ohm R.A."/>
            <person name="Otillar R.P."/>
            <person name="Pangilinan J.L."/>
            <person name="Peng Y."/>
            <person name="Rokas A."/>
            <person name="Rosa C.A."/>
            <person name="Scheuner C."/>
            <person name="Sibirny A.A."/>
            <person name="Slot J.C."/>
            <person name="Stielow J.B."/>
            <person name="Sun H."/>
            <person name="Kurtzman C.P."/>
            <person name="Blackwell M."/>
            <person name="Grigoriev I.V."/>
            <person name="Jeffries T.W."/>
        </authorList>
    </citation>
    <scope>NUCLEOTIDE SEQUENCE [LARGE SCALE GENOMIC DNA]</scope>
    <source>
        <strain evidence="9 10">NRRL Y-11557</strain>
    </source>
</reference>
<proteinExistence type="inferred from homology"/>
<dbReference type="PANTHER" id="PTHR33938:SF8">
    <property type="entry name" value="CARBOXYLIC ESTER HYDROLASE"/>
    <property type="match status" value="1"/>
</dbReference>
<dbReference type="InterPro" id="IPR011118">
    <property type="entry name" value="Tannase/feruloyl_esterase"/>
</dbReference>
<keyword evidence="4 8" id="KW-0732">Signal</keyword>
<evidence type="ECO:0000256" key="6">
    <source>
        <dbReference type="ARBA" id="ARBA00022837"/>
    </source>
</evidence>
<dbReference type="STRING" id="675824.A0A1E3PUC5"/>
<dbReference type="SUPFAM" id="SSF53474">
    <property type="entry name" value="alpha/beta-Hydrolases"/>
    <property type="match status" value="1"/>
</dbReference>
<dbReference type="Pfam" id="PF07519">
    <property type="entry name" value="Tannase"/>
    <property type="match status" value="1"/>
</dbReference>
<evidence type="ECO:0000313" key="9">
    <source>
        <dbReference type="EMBL" id="ODQ69013.1"/>
    </source>
</evidence>
<dbReference type="EMBL" id="KV454306">
    <property type="protein sequence ID" value="ODQ69013.1"/>
    <property type="molecule type" value="Genomic_DNA"/>
</dbReference>
<dbReference type="InterPro" id="IPR029058">
    <property type="entry name" value="AB_hydrolase_fold"/>
</dbReference>
<evidence type="ECO:0000256" key="7">
    <source>
        <dbReference type="ARBA" id="ARBA00023157"/>
    </source>
</evidence>
<dbReference type="OrthoDB" id="3039123at2759"/>
<evidence type="ECO:0000256" key="8">
    <source>
        <dbReference type="RuleBase" id="RU361238"/>
    </source>
</evidence>
<evidence type="ECO:0000256" key="3">
    <source>
        <dbReference type="ARBA" id="ARBA00022723"/>
    </source>
</evidence>
<dbReference type="AlphaFoldDB" id="A0A1E3PUC5"/>
<evidence type="ECO:0000313" key="10">
    <source>
        <dbReference type="Proteomes" id="UP000094385"/>
    </source>
</evidence>
<name>A0A1E3PUC5_LIPST</name>
<dbReference type="GO" id="GO:0046872">
    <property type="term" value="F:metal ion binding"/>
    <property type="evidence" value="ECO:0007669"/>
    <property type="project" value="UniProtKB-KW"/>
</dbReference>
<accession>A0A1E3PUC5</accession>
<evidence type="ECO:0000256" key="2">
    <source>
        <dbReference type="ARBA" id="ARBA00022487"/>
    </source>
</evidence>
<feature type="signal peptide" evidence="8">
    <location>
        <begin position="1"/>
        <end position="23"/>
    </location>
</feature>
<keyword evidence="2" id="KW-0719">Serine esterase</keyword>
<dbReference type="Gene3D" id="3.40.50.1820">
    <property type="entry name" value="alpha/beta hydrolase"/>
    <property type="match status" value="1"/>
</dbReference>
<evidence type="ECO:0000256" key="5">
    <source>
        <dbReference type="ARBA" id="ARBA00022801"/>
    </source>
</evidence>
<evidence type="ECO:0000256" key="1">
    <source>
        <dbReference type="ARBA" id="ARBA00006249"/>
    </source>
</evidence>
<dbReference type="Proteomes" id="UP000094385">
    <property type="component" value="Unassembled WGS sequence"/>
</dbReference>
<keyword evidence="6" id="KW-0106">Calcium</keyword>
<gene>
    <name evidence="9" type="ORF">LIPSTDRAFT_76503</name>
</gene>
<organism evidence="9 10">
    <name type="scientific">Lipomyces starkeyi NRRL Y-11557</name>
    <dbReference type="NCBI Taxonomy" id="675824"/>
    <lineage>
        <taxon>Eukaryota</taxon>
        <taxon>Fungi</taxon>
        <taxon>Dikarya</taxon>
        <taxon>Ascomycota</taxon>
        <taxon>Saccharomycotina</taxon>
        <taxon>Lipomycetes</taxon>
        <taxon>Lipomycetales</taxon>
        <taxon>Lipomycetaceae</taxon>
        <taxon>Lipomyces</taxon>
    </lineage>
</organism>
<dbReference type="EC" id="3.1.1.-" evidence="8"/>
<keyword evidence="3" id="KW-0479">Metal-binding</keyword>
<protein>
    <recommendedName>
        <fullName evidence="8">Carboxylic ester hydrolase</fullName>
        <ecNumber evidence="8">3.1.1.-</ecNumber>
    </recommendedName>
</protein>
<evidence type="ECO:0000256" key="4">
    <source>
        <dbReference type="ARBA" id="ARBA00022729"/>
    </source>
</evidence>
<comment type="similarity">
    <text evidence="1 8">Belongs to the tannase family.</text>
</comment>
<feature type="chain" id="PRO_5009027356" description="Carboxylic ester hydrolase" evidence="8">
    <location>
        <begin position="24"/>
        <end position="530"/>
    </location>
</feature>
<keyword evidence="10" id="KW-1185">Reference proteome</keyword>
<dbReference type="PANTHER" id="PTHR33938">
    <property type="entry name" value="FERULOYL ESTERASE B-RELATED"/>
    <property type="match status" value="1"/>
</dbReference>
<keyword evidence="5 8" id="KW-0378">Hydrolase</keyword>
<sequence>MMIVPPLLFLATAWLSTVVATDAVQSCPKISCAQLKAPNVPGAQVISINGTERWNYTVPATPPFLLNPIFGLNICEVDVVLTHPNAQDQVHVKVWLPLQKWNGRFQANGGSGYAAGTFDLTLGPSVQGGYSSASTDAGVTVNPLSPGAWALRPDGSVNLDDLTNFAYRSVHDMAIVGKKITEQFYGAKPRYSYWNGCSTGGRQGMAAAQRYPNLFDGILVGAPAINWATYVVAEQWPQVVMAEEETFPSPCELKAFTDAAIAECDELDGIEDGVISNPDICHFNPYRLVGSKINCDGAKIIITESVARVVVKMLQGPFGPSGLSLWYGLTVGAPLDTLANTTVVNGKRVGLPFFVNDAWIRYYLAKDSNYNISAIDYTKLGQLFSQSAAEYDDIIGTDNPDLSRLHSAGGKLLMWHGLSDQLIFPKGSIQYRTRVERLMGGSAKVDEFFRLFLAPGVDHCAGGTTTGAVPSDPLKALVTWVEEKQSPDTLPAEIVHSCSGAKMGRILCPYPQIAQYVGGDKNSANSFKCI</sequence>